<evidence type="ECO:0000259" key="12">
    <source>
        <dbReference type="PROSITE" id="PS50268"/>
    </source>
</evidence>
<evidence type="ECO:0000256" key="1">
    <source>
        <dbReference type="ARBA" id="ARBA00004251"/>
    </source>
</evidence>
<feature type="region of interest" description="Disordered" evidence="11">
    <location>
        <begin position="167"/>
        <end position="197"/>
    </location>
</feature>
<evidence type="ECO:0000256" key="11">
    <source>
        <dbReference type="SAM" id="MobiDB-lite"/>
    </source>
</evidence>
<organism evidence="13 14">
    <name type="scientific">Dermatophagoides pteronyssinus</name>
    <name type="common">European house dust mite</name>
    <dbReference type="NCBI Taxonomy" id="6956"/>
    <lineage>
        <taxon>Eukaryota</taxon>
        <taxon>Metazoa</taxon>
        <taxon>Ecdysozoa</taxon>
        <taxon>Arthropoda</taxon>
        <taxon>Chelicerata</taxon>
        <taxon>Arachnida</taxon>
        <taxon>Acari</taxon>
        <taxon>Acariformes</taxon>
        <taxon>Sarcoptiformes</taxon>
        <taxon>Astigmata</taxon>
        <taxon>Psoroptidia</taxon>
        <taxon>Analgoidea</taxon>
        <taxon>Pyroglyphidae</taxon>
        <taxon>Dermatophagoidinae</taxon>
        <taxon>Dermatophagoides</taxon>
    </lineage>
</organism>
<dbReference type="InterPro" id="IPR015919">
    <property type="entry name" value="Cadherin-like_sf"/>
</dbReference>
<dbReference type="Gene3D" id="2.60.40.60">
    <property type="entry name" value="Cadherins"/>
    <property type="match status" value="5"/>
</dbReference>
<keyword evidence="5" id="KW-0677">Repeat</keyword>
<keyword evidence="13" id="KW-1185">Reference proteome</keyword>
<accession>A0A6P6XQZ3</accession>
<keyword evidence="7" id="KW-1133">Transmembrane helix</keyword>
<evidence type="ECO:0000256" key="6">
    <source>
        <dbReference type="ARBA" id="ARBA00022837"/>
    </source>
</evidence>
<feature type="domain" description="Cadherin" evidence="12">
    <location>
        <begin position="246"/>
        <end position="358"/>
    </location>
</feature>
<dbReference type="CDD" id="cd11304">
    <property type="entry name" value="Cadherin_repeat"/>
    <property type="match status" value="4"/>
</dbReference>
<dbReference type="AlphaFoldDB" id="A0A6P6XQZ3"/>
<keyword evidence="2" id="KW-1003">Cell membrane</keyword>
<feature type="compositionally biased region" description="Low complexity" evidence="11">
    <location>
        <begin position="60"/>
        <end position="71"/>
    </location>
</feature>
<dbReference type="GO" id="GO:0005509">
    <property type="term" value="F:calcium ion binding"/>
    <property type="evidence" value="ECO:0007669"/>
    <property type="project" value="UniProtKB-UniRule"/>
</dbReference>
<dbReference type="PROSITE" id="PS50268">
    <property type="entry name" value="CADHERIN_2"/>
    <property type="match status" value="4"/>
</dbReference>
<evidence type="ECO:0000256" key="10">
    <source>
        <dbReference type="PROSITE-ProRule" id="PRU00043"/>
    </source>
</evidence>
<dbReference type="GO" id="GO:0005886">
    <property type="term" value="C:plasma membrane"/>
    <property type="evidence" value="ECO:0007669"/>
    <property type="project" value="UniProtKB-SubCell"/>
</dbReference>
<sequence length="686" mass="76494">MMDSPPLLSSSKMKLIIDETMMKTLNRTRGRCRRPLIDSHYHHHHRHRKQQVIQEESPKFNSSSSHRSSPSLSSSSLNSMLIFLFLFLLFLSNSLLLSSVVCTLNFDQHSSSVSSQSESGQLELIFSVTENVPVGSFIGVIKSPNESIYSIEPPFLIVPIPDGDLHSSSSTTNDNLSTNSQQQQQSSGSVDTDLNIDQSTGEIRTAIELDREQRLYYSFIAISLTGINVHVRINIEDVNDNAPRFPTHEIELEFPENSKPRDVKRTLPPAIDLDRAIFGTQSYRIVSGNVANAFRLISHREKDDILYLDLQVNGILDRETMANYNLVIEALDGGQPPLKDQLLVKIAILDHNDCEPIFSQNHYYGSVSENITLGSSILKVSAIDNDDGDNGRVVYMLHTKQTNNNNPSSSASGSSSNSMDSSSYFAINRHTGWIYIVKPLDYESQDLHELVIIARDQGVQPLETSAFVSIRVTDINDNQPTVNMLYLTSNSKPEISENARIGDLVARISVNDADLHATSHSSSFMKKSSSSKRYSSYNGLSVSLFGAPNGEFGLKTADQIVYLIVVTGKLDREQRSKYQLTVIVSDKGYPPQNTSTTFELEVLDVNDNPPYFDQQIYHQTLMETADIGSNVFQMKANDLDSDSILTYGFLISKNNTNNNNGLITTRSLIDCEIDPEPILTIINRFA</sequence>
<keyword evidence="4" id="KW-0732">Signal</keyword>
<evidence type="ECO:0000256" key="8">
    <source>
        <dbReference type="ARBA" id="ARBA00023136"/>
    </source>
</evidence>
<name>A0A6P6XQZ3_DERPT</name>
<dbReference type="FunFam" id="2.60.40.60:FF:000080">
    <property type="entry name" value="FAT atypical cadherin 1"/>
    <property type="match status" value="1"/>
</dbReference>
<dbReference type="GO" id="GO:0007156">
    <property type="term" value="P:homophilic cell adhesion via plasma membrane adhesion molecules"/>
    <property type="evidence" value="ECO:0007669"/>
    <property type="project" value="InterPro"/>
</dbReference>
<feature type="domain" description="Cadherin" evidence="12">
    <location>
        <begin position="487"/>
        <end position="612"/>
    </location>
</feature>
<keyword evidence="6 10" id="KW-0106">Calcium</keyword>
<dbReference type="RefSeq" id="XP_027195213.1">
    <property type="nucleotide sequence ID" value="XM_027339412.1"/>
</dbReference>
<evidence type="ECO:0000256" key="2">
    <source>
        <dbReference type="ARBA" id="ARBA00022475"/>
    </source>
</evidence>
<dbReference type="PROSITE" id="PS00232">
    <property type="entry name" value="CADHERIN_1"/>
    <property type="match status" value="2"/>
</dbReference>
<gene>
    <name evidence="14" type="primary">LOC113789821</name>
</gene>
<dbReference type="InterPro" id="IPR002126">
    <property type="entry name" value="Cadherin-like_dom"/>
</dbReference>
<dbReference type="FunCoup" id="A0A6P6XQZ3">
    <property type="interactions" value="53"/>
</dbReference>
<proteinExistence type="predicted"/>
<comment type="subcellular location">
    <subcellularLocation>
        <location evidence="1">Cell membrane</location>
        <topology evidence="1">Single-pass type I membrane protein</topology>
    </subcellularLocation>
</comment>
<dbReference type="Proteomes" id="UP000515146">
    <property type="component" value="Unplaced"/>
</dbReference>
<dbReference type="PRINTS" id="PR00205">
    <property type="entry name" value="CADHERIN"/>
</dbReference>
<protein>
    <submittedName>
        <fullName evidence="14">Protein dachsous-like</fullName>
    </submittedName>
</protein>
<dbReference type="PANTHER" id="PTHR24028:SF328">
    <property type="entry name" value="CADHERIN-3"/>
    <property type="match status" value="1"/>
</dbReference>
<dbReference type="OrthoDB" id="6252479at2759"/>
<evidence type="ECO:0000256" key="3">
    <source>
        <dbReference type="ARBA" id="ARBA00022692"/>
    </source>
</evidence>
<evidence type="ECO:0000256" key="4">
    <source>
        <dbReference type="ARBA" id="ARBA00022729"/>
    </source>
</evidence>
<keyword evidence="3" id="KW-0812">Transmembrane</keyword>
<evidence type="ECO:0000313" key="13">
    <source>
        <dbReference type="Proteomes" id="UP000515146"/>
    </source>
</evidence>
<dbReference type="FunFam" id="2.60.40.60:FF:000092">
    <property type="entry name" value="Protocadherin 8"/>
    <property type="match status" value="1"/>
</dbReference>
<dbReference type="PANTHER" id="PTHR24028">
    <property type="entry name" value="CADHERIN-87A"/>
    <property type="match status" value="1"/>
</dbReference>
<evidence type="ECO:0000256" key="9">
    <source>
        <dbReference type="ARBA" id="ARBA00023180"/>
    </source>
</evidence>
<dbReference type="InterPro" id="IPR050174">
    <property type="entry name" value="Protocadherin/Cadherin-CA"/>
</dbReference>
<dbReference type="FunFam" id="2.60.40.60:FF:000007">
    <property type="entry name" value="Protocadherin alpha 2"/>
    <property type="match status" value="1"/>
</dbReference>
<keyword evidence="8" id="KW-0472">Membrane</keyword>
<dbReference type="InParanoid" id="A0A6P6XQZ3"/>
<feature type="compositionally biased region" description="Low complexity" evidence="11">
    <location>
        <begin position="167"/>
        <end position="189"/>
    </location>
</feature>
<dbReference type="SMART" id="SM00112">
    <property type="entry name" value="CA"/>
    <property type="match status" value="4"/>
</dbReference>
<reference evidence="14" key="1">
    <citation type="submission" date="2025-08" db="UniProtKB">
        <authorList>
            <consortium name="RefSeq"/>
        </authorList>
    </citation>
    <scope>IDENTIFICATION</scope>
    <source>
        <strain evidence="14">Airmid</strain>
    </source>
</reference>
<evidence type="ECO:0000256" key="5">
    <source>
        <dbReference type="ARBA" id="ARBA00022737"/>
    </source>
</evidence>
<feature type="domain" description="Cadherin" evidence="12">
    <location>
        <begin position="120"/>
        <end position="245"/>
    </location>
</feature>
<evidence type="ECO:0000313" key="14">
    <source>
        <dbReference type="RefSeq" id="XP_027195213.1"/>
    </source>
</evidence>
<dbReference type="SUPFAM" id="SSF49313">
    <property type="entry name" value="Cadherin-like"/>
    <property type="match status" value="5"/>
</dbReference>
<dbReference type="Pfam" id="PF00028">
    <property type="entry name" value="Cadherin"/>
    <property type="match status" value="3"/>
</dbReference>
<feature type="region of interest" description="Disordered" evidence="11">
    <location>
        <begin position="39"/>
        <end position="71"/>
    </location>
</feature>
<feature type="domain" description="Cadherin" evidence="12">
    <location>
        <begin position="359"/>
        <end position="482"/>
    </location>
</feature>
<dbReference type="KEGG" id="dpte:113789821"/>
<dbReference type="InterPro" id="IPR020894">
    <property type="entry name" value="Cadherin_CS"/>
</dbReference>
<evidence type="ECO:0000256" key="7">
    <source>
        <dbReference type="ARBA" id="ARBA00022989"/>
    </source>
</evidence>
<feature type="compositionally biased region" description="Basic residues" evidence="11">
    <location>
        <begin position="41"/>
        <end position="50"/>
    </location>
</feature>
<keyword evidence="9" id="KW-0325">Glycoprotein</keyword>